<dbReference type="SUPFAM" id="SSF52218">
    <property type="entry name" value="Flavoproteins"/>
    <property type="match status" value="1"/>
</dbReference>
<gene>
    <name evidence="1" type="ORF">H8S34_13140</name>
</gene>
<dbReference type="EMBL" id="JACOPR010000009">
    <property type="protein sequence ID" value="MBC5731765.1"/>
    <property type="molecule type" value="Genomic_DNA"/>
</dbReference>
<dbReference type="RefSeq" id="WP_101692163.1">
    <property type="nucleotide sequence ID" value="NZ_JACOPR010000009.1"/>
</dbReference>
<keyword evidence="2" id="KW-1185">Reference proteome</keyword>
<dbReference type="Proteomes" id="UP000660021">
    <property type="component" value="Unassembled WGS sequence"/>
</dbReference>
<evidence type="ECO:0000313" key="2">
    <source>
        <dbReference type="Proteomes" id="UP000660021"/>
    </source>
</evidence>
<accession>A0ABR7HW62</accession>
<proteinExistence type="predicted"/>
<protein>
    <recommendedName>
        <fullName evidence="3">Flavodoxin-like fold domain-containing protein</fullName>
    </recommendedName>
</protein>
<name>A0ABR7HW62_9FIRM</name>
<organism evidence="1 2">
    <name type="scientific">Pseudoflavonifractor hominis</name>
    <dbReference type="NCBI Taxonomy" id="2763059"/>
    <lineage>
        <taxon>Bacteria</taxon>
        <taxon>Bacillati</taxon>
        <taxon>Bacillota</taxon>
        <taxon>Clostridia</taxon>
        <taxon>Eubacteriales</taxon>
        <taxon>Oscillospiraceae</taxon>
        <taxon>Pseudoflavonifractor</taxon>
    </lineage>
</organism>
<comment type="caution">
    <text evidence="1">The sequence shown here is derived from an EMBL/GenBank/DDBJ whole genome shotgun (WGS) entry which is preliminary data.</text>
</comment>
<evidence type="ECO:0008006" key="3">
    <source>
        <dbReference type="Google" id="ProtNLM"/>
    </source>
</evidence>
<evidence type="ECO:0000313" key="1">
    <source>
        <dbReference type="EMBL" id="MBC5731765.1"/>
    </source>
</evidence>
<reference evidence="1 2" key="1">
    <citation type="submission" date="2020-08" db="EMBL/GenBank/DDBJ databases">
        <title>Genome public.</title>
        <authorList>
            <person name="Liu C."/>
            <person name="Sun Q."/>
        </authorList>
    </citation>
    <scope>NUCLEOTIDE SEQUENCE [LARGE SCALE GENOMIC DNA]</scope>
    <source>
        <strain evidence="1 2">New-38</strain>
    </source>
</reference>
<dbReference type="InterPro" id="IPR029039">
    <property type="entry name" value="Flavoprotein-like_sf"/>
</dbReference>
<sequence>MDSVLILNGSPRAPRSNSKRYAQLFLEACPLETVYFDLIKTEQAKVLKAMEETSRVLLVFPLYVDGLPVVLLEFLKYLEEHPPENRPTLSVLINCGFLELEQNNIAVEMIRLFARKNGYPMGAVLKIGGGEAILDTPFRGFARAKIRTLARAVAKDQKRVMGVTMPLPKKLFLKASSRYWEAYGRKNGVTREQMETMEIEG</sequence>